<dbReference type="Proteomes" id="UP001310248">
    <property type="component" value="Unassembled WGS sequence"/>
</dbReference>
<dbReference type="CDD" id="cd00841">
    <property type="entry name" value="MPP_YfcE"/>
    <property type="match status" value="1"/>
</dbReference>
<dbReference type="InterPro" id="IPR000979">
    <property type="entry name" value="Phosphodiesterase_MJ0936/Vps29"/>
</dbReference>
<evidence type="ECO:0000256" key="2">
    <source>
        <dbReference type="RuleBase" id="RU362039"/>
    </source>
</evidence>
<dbReference type="EMBL" id="JAYDYW010000002">
    <property type="protein sequence ID" value="MEE1672557.1"/>
    <property type="molecule type" value="Genomic_DNA"/>
</dbReference>
<comment type="cofactor">
    <cofactor evidence="2">
        <name>a divalent metal cation</name>
        <dbReference type="ChEBI" id="CHEBI:60240"/>
    </cofactor>
</comment>
<gene>
    <name evidence="4" type="primary">yfcE</name>
    <name evidence="4" type="ORF">SNR37_001886</name>
</gene>
<name>A0ABU7FZW1_9ALTE</name>
<dbReference type="SUPFAM" id="SSF56300">
    <property type="entry name" value="Metallo-dependent phosphatases"/>
    <property type="match status" value="1"/>
</dbReference>
<keyword evidence="4" id="KW-0378">Hydrolase</keyword>
<evidence type="ECO:0000259" key="3">
    <source>
        <dbReference type="Pfam" id="PF12850"/>
    </source>
</evidence>
<keyword evidence="2" id="KW-0479">Metal-binding</keyword>
<reference evidence="5" key="1">
    <citation type="submission" date="2023-07" db="EMBL/GenBank/DDBJ databases">
        <title>Draft genome sequence of Agarivorans aestuarii strain ZMCS4, a CAZymes producing bacteria isolated from the marine brown algae Clodostephus spongiosus.</title>
        <authorList>
            <person name="Lorente B."/>
            <person name="Cabral C."/>
            <person name="Frias J."/>
            <person name="Faria J."/>
            <person name="Toubarro D."/>
        </authorList>
    </citation>
    <scope>NUCLEOTIDE SEQUENCE [LARGE SCALE GENOMIC DNA]</scope>
    <source>
        <strain evidence="5">ZMCS4</strain>
    </source>
</reference>
<sequence length="187" mass="20570">MLFVCSDIHGDYQALTLTLAAFKRSGASHLISLGDVLNHGPRNPVPAHYAPLKVAEDLNNIADKIIAVRGNCDSEVDQALCHFPLLAEYNQMLLGTRKVFLCHGHNYGPNKLPPLSPGDILVSGHSHIPQAQREDGHFMLNPGSVSMPRQDWQASYALITEHQLQVCSLVDHQELLNCPLDKHSVNS</sequence>
<dbReference type="InterPro" id="IPR041802">
    <property type="entry name" value="MPP_YfcE"/>
</dbReference>
<comment type="similarity">
    <text evidence="1 2">Belongs to the metallophosphoesterase superfamily. YfcE family.</text>
</comment>
<keyword evidence="5" id="KW-1185">Reference proteome</keyword>
<evidence type="ECO:0000313" key="5">
    <source>
        <dbReference type="Proteomes" id="UP001310248"/>
    </source>
</evidence>
<accession>A0ABU7FZW1</accession>
<dbReference type="Gene3D" id="3.60.21.10">
    <property type="match status" value="1"/>
</dbReference>
<protein>
    <recommendedName>
        <fullName evidence="2">Phosphoesterase</fullName>
        <ecNumber evidence="2">3.1.4.-</ecNumber>
    </recommendedName>
</protein>
<dbReference type="Pfam" id="PF12850">
    <property type="entry name" value="Metallophos_2"/>
    <property type="match status" value="1"/>
</dbReference>
<feature type="domain" description="Calcineurin-like phosphoesterase" evidence="3">
    <location>
        <begin position="2"/>
        <end position="160"/>
    </location>
</feature>
<dbReference type="NCBIfam" id="TIGR00040">
    <property type="entry name" value="yfcE"/>
    <property type="match status" value="1"/>
</dbReference>
<dbReference type="EC" id="3.1.4.-" evidence="2"/>
<evidence type="ECO:0000313" key="4">
    <source>
        <dbReference type="EMBL" id="MEE1672557.1"/>
    </source>
</evidence>
<organism evidence="4 5">
    <name type="scientific">Agarivorans aestuarii</name>
    <dbReference type="NCBI Taxonomy" id="1563703"/>
    <lineage>
        <taxon>Bacteria</taxon>
        <taxon>Pseudomonadati</taxon>
        <taxon>Pseudomonadota</taxon>
        <taxon>Gammaproteobacteria</taxon>
        <taxon>Alteromonadales</taxon>
        <taxon>Alteromonadaceae</taxon>
        <taxon>Agarivorans</taxon>
    </lineage>
</organism>
<dbReference type="GO" id="GO:0016787">
    <property type="term" value="F:hydrolase activity"/>
    <property type="evidence" value="ECO:0007669"/>
    <property type="project" value="UniProtKB-KW"/>
</dbReference>
<evidence type="ECO:0000256" key="1">
    <source>
        <dbReference type="ARBA" id="ARBA00008950"/>
    </source>
</evidence>
<proteinExistence type="inferred from homology"/>
<comment type="caution">
    <text evidence="4">The sequence shown here is derived from an EMBL/GenBank/DDBJ whole genome shotgun (WGS) entry which is preliminary data.</text>
</comment>
<dbReference type="InterPro" id="IPR024654">
    <property type="entry name" value="Calcineurin-like_PHP_lpxH"/>
</dbReference>
<dbReference type="InterPro" id="IPR029052">
    <property type="entry name" value="Metallo-depent_PP-like"/>
</dbReference>
<dbReference type="PANTHER" id="PTHR11124">
    <property type="entry name" value="VACUOLAR SORTING PROTEIN VPS29"/>
    <property type="match status" value="1"/>
</dbReference>
<dbReference type="RefSeq" id="WP_329773962.1">
    <property type="nucleotide sequence ID" value="NZ_JAYDYW010000002.1"/>
</dbReference>
<dbReference type="NCBIfam" id="NF006988">
    <property type="entry name" value="PRK09453.1"/>
    <property type="match status" value="1"/>
</dbReference>